<organism evidence="8 9">
    <name type="scientific">Mesoterricola silvestris</name>
    <dbReference type="NCBI Taxonomy" id="2927979"/>
    <lineage>
        <taxon>Bacteria</taxon>
        <taxon>Pseudomonadati</taxon>
        <taxon>Acidobacteriota</taxon>
        <taxon>Holophagae</taxon>
        <taxon>Holophagales</taxon>
        <taxon>Holophagaceae</taxon>
        <taxon>Mesoterricola</taxon>
    </lineage>
</organism>
<dbReference type="GO" id="GO:0000160">
    <property type="term" value="P:phosphorelay signal transduction system"/>
    <property type="evidence" value="ECO:0007669"/>
    <property type="project" value="InterPro"/>
</dbReference>
<dbReference type="InterPro" id="IPR000700">
    <property type="entry name" value="PAS-assoc_C"/>
</dbReference>
<gene>
    <name evidence="8" type="ORF">METEAL_28260</name>
</gene>
<feature type="domain" description="PAS" evidence="6">
    <location>
        <begin position="73"/>
        <end position="138"/>
    </location>
</feature>
<dbReference type="InterPro" id="IPR001789">
    <property type="entry name" value="Sig_transdc_resp-reg_receiver"/>
</dbReference>
<dbReference type="Pfam" id="PF00072">
    <property type="entry name" value="Response_reg"/>
    <property type="match status" value="1"/>
</dbReference>
<dbReference type="PROSITE" id="PS50113">
    <property type="entry name" value="PAC"/>
    <property type="match status" value="1"/>
</dbReference>
<dbReference type="InterPro" id="IPR003594">
    <property type="entry name" value="HATPase_dom"/>
</dbReference>
<dbReference type="Proteomes" id="UP001238179">
    <property type="component" value="Chromosome"/>
</dbReference>
<dbReference type="PRINTS" id="PR00344">
    <property type="entry name" value="BCTRLSENSOR"/>
</dbReference>
<dbReference type="Gene3D" id="3.40.50.2300">
    <property type="match status" value="1"/>
</dbReference>
<dbReference type="InterPro" id="IPR036890">
    <property type="entry name" value="HATPase_C_sf"/>
</dbReference>
<dbReference type="InterPro" id="IPR000014">
    <property type="entry name" value="PAS"/>
</dbReference>
<dbReference type="KEGG" id="msil:METEAL_28260"/>
<evidence type="ECO:0000256" key="2">
    <source>
        <dbReference type="ARBA" id="ARBA00012438"/>
    </source>
</evidence>
<comment type="catalytic activity">
    <reaction evidence="1">
        <text>ATP + protein L-histidine = ADP + protein N-phospho-L-histidine.</text>
        <dbReference type="EC" id="2.7.13.3"/>
    </reaction>
</comment>
<keyword evidence="3" id="KW-0597">Phosphoprotein</keyword>
<evidence type="ECO:0000259" key="5">
    <source>
        <dbReference type="PROSITE" id="PS50110"/>
    </source>
</evidence>
<keyword evidence="9" id="KW-1185">Reference proteome</keyword>
<dbReference type="Pfam" id="PF02518">
    <property type="entry name" value="HATPase_c"/>
    <property type="match status" value="1"/>
</dbReference>
<reference evidence="9" key="1">
    <citation type="journal article" date="2023" name="Int. J. Syst. Evol. Microbiol.">
        <title>Mesoterricola silvestris gen. nov., sp. nov., Mesoterricola sediminis sp. nov., Geothrix oryzae sp. nov., Geothrix edaphica sp. nov., Geothrix rubra sp. nov., and Geothrix limicola sp. nov., six novel members of Acidobacteriota isolated from soils.</title>
        <authorList>
            <person name="Itoh H."/>
            <person name="Sugisawa Y."/>
            <person name="Mise K."/>
            <person name="Xu Z."/>
            <person name="Kuniyasu M."/>
            <person name="Ushijima N."/>
            <person name="Kawano K."/>
            <person name="Kobayashi E."/>
            <person name="Shiratori Y."/>
            <person name="Masuda Y."/>
            <person name="Senoo K."/>
        </authorList>
    </citation>
    <scope>NUCLEOTIDE SEQUENCE [LARGE SCALE GENOMIC DNA]</scope>
    <source>
        <strain evidence="9">W79</strain>
    </source>
</reference>
<dbReference type="InterPro" id="IPR001610">
    <property type="entry name" value="PAC"/>
</dbReference>
<dbReference type="CDD" id="cd00130">
    <property type="entry name" value="PAS"/>
    <property type="match status" value="1"/>
</dbReference>
<dbReference type="SMART" id="SM00448">
    <property type="entry name" value="REC"/>
    <property type="match status" value="1"/>
</dbReference>
<dbReference type="PANTHER" id="PTHR43065:SF42">
    <property type="entry name" value="TWO-COMPONENT SENSOR PPRA"/>
    <property type="match status" value="1"/>
</dbReference>
<proteinExistence type="predicted"/>
<dbReference type="RefSeq" id="WP_316412323.1">
    <property type="nucleotide sequence ID" value="NZ_AP027080.1"/>
</dbReference>
<sequence length="584" mass="62637">MTAPPMRKLVTPPAMLGLFFLLFSVAAVALVFAPGAHSPALALSLTGMAIVGVVGIRTTAVRAREAELALAEGERYIEKVAELSQDIHAIVDAESGAFLYLNPAVEDLLGFPSEAFIKGGREYFYSLVHPEDLPVLRQHREAAAPPPPEGAEEPILEEIYRIRNHHGTWRWFRGRRTVFVRYGDGRPAEILAVIQDITQQRSFESALVQAHKVESLGALVRGTVNDLNNTLMGIQGYAEIALEGQQAPAVLRTSLEFVQANIPRATGLCKQILSYTGQGRIQISPHQLNDAVRESLSAIETLVPEGAHLVLDLQNDLPLANVDLTQARHALLNLVFNACESLGIRGGEITIRTFLRSLGGTEPGGQGLRGDFVCLEVADTGPGTPPEILGKVFDPLFSTLHPGHGLGLSTVEDILKEHHGAVHAKGEPGRGDATVLYFHLAEKNPEIDAGDEGTPLVGASGVLLLVDDEPTIRSILRQGFENAGFKVIEGVDGVDGFASFVRHRSSINAVLLDLTMPRMGGDEVFEEIHKLAPEVPVVLMSGYSQEEATTALAGRGLAGFLSKPCSIKEALAVVSRALATHTGS</sequence>
<protein>
    <recommendedName>
        <fullName evidence="2">histidine kinase</fullName>
        <ecNumber evidence="2">2.7.13.3</ecNumber>
    </recommendedName>
</protein>
<evidence type="ECO:0000313" key="9">
    <source>
        <dbReference type="Proteomes" id="UP001238179"/>
    </source>
</evidence>
<dbReference type="PROSITE" id="PS50109">
    <property type="entry name" value="HIS_KIN"/>
    <property type="match status" value="1"/>
</dbReference>
<dbReference type="InterPro" id="IPR005467">
    <property type="entry name" value="His_kinase_dom"/>
</dbReference>
<dbReference type="InterPro" id="IPR035965">
    <property type="entry name" value="PAS-like_dom_sf"/>
</dbReference>
<feature type="modified residue" description="4-aspartylphosphate" evidence="3">
    <location>
        <position position="513"/>
    </location>
</feature>
<accession>A0AA48GTB6</accession>
<evidence type="ECO:0000259" key="7">
    <source>
        <dbReference type="PROSITE" id="PS50113"/>
    </source>
</evidence>
<dbReference type="EMBL" id="AP027080">
    <property type="protein sequence ID" value="BDU73652.1"/>
    <property type="molecule type" value="Genomic_DNA"/>
</dbReference>
<feature type="domain" description="Response regulatory" evidence="5">
    <location>
        <begin position="462"/>
        <end position="578"/>
    </location>
</feature>
<dbReference type="NCBIfam" id="TIGR00229">
    <property type="entry name" value="sensory_box"/>
    <property type="match status" value="1"/>
</dbReference>
<dbReference type="InterPro" id="IPR004358">
    <property type="entry name" value="Sig_transdc_His_kin-like_C"/>
</dbReference>
<evidence type="ECO:0000256" key="1">
    <source>
        <dbReference type="ARBA" id="ARBA00000085"/>
    </source>
</evidence>
<dbReference type="PROSITE" id="PS50112">
    <property type="entry name" value="PAS"/>
    <property type="match status" value="1"/>
</dbReference>
<dbReference type="Gene3D" id="3.30.565.10">
    <property type="entry name" value="Histidine kinase-like ATPase, C-terminal domain"/>
    <property type="match status" value="1"/>
</dbReference>
<dbReference type="InterPro" id="IPR011006">
    <property type="entry name" value="CheY-like_superfamily"/>
</dbReference>
<evidence type="ECO:0000259" key="4">
    <source>
        <dbReference type="PROSITE" id="PS50109"/>
    </source>
</evidence>
<feature type="domain" description="PAC" evidence="7">
    <location>
        <begin position="156"/>
        <end position="209"/>
    </location>
</feature>
<dbReference type="SUPFAM" id="SSF55785">
    <property type="entry name" value="PYP-like sensor domain (PAS domain)"/>
    <property type="match status" value="1"/>
</dbReference>
<dbReference type="PROSITE" id="PS50110">
    <property type="entry name" value="RESPONSE_REGULATORY"/>
    <property type="match status" value="1"/>
</dbReference>
<dbReference type="Gene3D" id="1.10.287.130">
    <property type="match status" value="1"/>
</dbReference>
<dbReference type="SMART" id="SM00086">
    <property type="entry name" value="PAC"/>
    <property type="match status" value="1"/>
</dbReference>
<dbReference type="SUPFAM" id="SSF52172">
    <property type="entry name" value="CheY-like"/>
    <property type="match status" value="1"/>
</dbReference>
<dbReference type="Gene3D" id="3.30.450.20">
    <property type="entry name" value="PAS domain"/>
    <property type="match status" value="1"/>
</dbReference>
<evidence type="ECO:0000259" key="6">
    <source>
        <dbReference type="PROSITE" id="PS50112"/>
    </source>
</evidence>
<dbReference type="CDD" id="cd00156">
    <property type="entry name" value="REC"/>
    <property type="match status" value="1"/>
</dbReference>
<dbReference type="SUPFAM" id="SSF55874">
    <property type="entry name" value="ATPase domain of HSP90 chaperone/DNA topoisomerase II/histidine kinase"/>
    <property type="match status" value="1"/>
</dbReference>
<dbReference type="InterPro" id="IPR013655">
    <property type="entry name" value="PAS_fold_3"/>
</dbReference>
<dbReference type="EC" id="2.7.13.3" evidence="2"/>
<dbReference type="GO" id="GO:0004673">
    <property type="term" value="F:protein histidine kinase activity"/>
    <property type="evidence" value="ECO:0007669"/>
    <property type="project" value="UniProtKB-EC"/>
</dbReference>
<dbReference type="AlphaFoldDB" id="A0AA48GTB6"/>
<feature type="domain" description="Histidine kinase" evidence="4">
    <location>
        <begin position="222"/>
        <end position="442"/>
    </location>
</feature>
<name>A0AA48GTB6_9BACT</name>
<dbReference type="SMART" id="SM00387">
    <property type="entry name" value="HATPase_c"/>
    <property type="match status" value="1"/>
</dbReference>
<dbReference type="SMART" id="SM00091">
    <property type="entry name" value="PAS"/>
    <property type="match status" value="1"/>
</dbReference>
<dbReference type="Pfam" id="PF08447">
    <property type="entry name" value="PAS_3"/>
    <property type="match status" value="1"/>
</dbReference>
<dbReference type="PANTHER" id="PTHR43065">
    <property type="entry name" value="SENSOR HISTIDINE KINASE"/>
    <property type="match status" value="1"/>
</dbReference>
<evidence type="ECO:0000313" key="8">
    <source>
        <dbReference type="EMBL" id="BDU73652.1"/>
    </source>
</evidence>
<evidence type="ECO:0000256" key="3">
    <source>
        <dbReference type="PROSITE-ProRule" id="PRU00169"/>
    </source>
</evidence>